<dbReference type="GO" id="GO:0006412">
    <property type="term" value="P:translation"/>
    <property type="evidence" value="ECO:0007669"/>
    <property type="project" value="TreeGrafter"/>
</dbReference>
<evidence type="ECO:0000256" key="2">
    <source>
        <dbReference type="ARBA" id="ARBA00022517"/>
    </source>
</evidence>
<proteinExistence type="inferred from homology"/>
<feature type="domain" description="Ribosome maturation factor RimP N-terminal" evidence="4">
    <location>
        <begin position="11"/>
        <end position="82"/>
    </location>
</feature>
<dbReference type="GO" id="GO:0005829">
    <property type="term" value="C:cytosol"/>
    <property type="evidence" value="ECO:0007669"/>
    <property type="project" value="TreeGrafter"/>
</dbReference>
<dbReference type="SUPFAM" id="SSF75420">
    <property type="entry name" value="YhbC-like, N-terminal domain"/>
    <property type="match status" value="1"/>
</dbReference>
<name>A0A832I6F7_UNCEI</name>
<comment type="function">
    <text evidence="3">Required for maturation of 30S ribosomal subunits.</text>
</comment>
<dbReference type="AlphaFoldDB" id="A0A832I6F7"/>
<protein>
    <recommendedName>
        <fullName evidence="3">Ribosome maturation factor RimP</fullName>
    </recommendedName>
</protein>
<keyword evidence="2 3" id="KW-0690">Ribosome biogenesis</keyword>
<dbReference type="InterPro" id="IPR028989">
    <property type="entry name" value="RimP_N"/>
</dbReference>
<dbReference type="InterPro" id="IPR036847">
    <property type="entry name" value="RimP_C_sf"/>
</dbReference>
<sequence>MEVREEVRQLAGPLAEESGLELVDVEFTAQGRHRIVRVLLDKPGGITVGDCSAFSRRLADCLDMNQTISGSYHLEVSSPGMDRPLPTLEAVQRFAGRRAAVVTYGAHDGRRRFDGELLGVSEGRAGLRDPDGVEHWFAWDDVKSARLVVDPWGDRRPRGGAR</sequence>
<accession>A0A832I6F7</accession>
<reference evidence="5" key="1">
    <citation type="journal article" date="2020" name="mSystems">
        <title>Genome- and Community-Level Interaction Insights into Carbon Utilization and Element Cycling Functions of Hydrothermarchaeota in Hydrothermal Sediment.</title>
        <authorList>
            <person name="Zhou Z."/>
            <person name="Liu Y."/>
            <person name="Xu W."/>
            <person name="Pan J."/>
            <person name="Luo Z.H."/>
            <person name="Li M."/>
        </authorList>
    </citation>
    <scope>NUCLEOTIDE SEQUENCE [LARGE SCALE GENOMIC DNA]</scope>
    <source>
        <strain evidence="5">SpSt-381</strain>
    </source>
</reference>
<keyword evidence="1 3" id="KW-0963">Cytoplasm</keyword>
<dbReference type="PANTHER" id="PTHR33867">
    <property type="entry name" value="RIBOSOME MATURATION FACTOR RIMP"/>
    <property type="match status" value="1"/>
</dbReference>
<dbReference type="Pfam" id="PF02576">
    <property type="entry name" value="RimP_N"/>
    <property type="match status" value="1"/>
</dbReference>
<dbReference type="InterPro" id="IPR035956">
    <property type="entry name" value="RimP_N_sf"/>
</dbReference>
<dbReference type="Gene3D" id="3.30.300.70">
    <property type="entry name" value="RimP-like superfamily, N-terminal"/>
    <property type="match status" value="1"/>
</dbReference>
<evidence type="ECO:0000256" key="1">
    <source>
        <dbReference type="ARBA" id="ARBA00022490"/>
    </source>
</evidence>
<comment type="similarity">
    <text evidence="3">Belongs to the RimP family.</text>
</comment>
<dbReference type="FunFam" id="3.30.300.70:FF:000001">
    <property type="entry name" value="Ribosome maturation factor RimP"/>
    <property type="match status" value="1"/>
</dbReference>
<dbReference type="PANTHER" id="PTHR33867:SF1">
    <property type="entry name" value="RIBOSOME MATURATION FACTOR RIMP"/>
    <property type="match status" value="1"/>
</dbReference>
<dbReference type="InterPro" id="IPR028998">
    <property type="entry name" value="RimP_C"/>
</dbReference>
<evidence type="ECO:0000256" key="3">
    <source>
        <dbReference type="HAMAP-Rule" id="MF_01077"/>
    </source>
</evidence>
<dbReference type="CDD" id="cd01734">
    <property type="entry name" value="YlxS_C"/>
    <property type="match status" value="1"/>
</dbReference>
<comment type="subcellular location">
    <subcellularLocation>
        <location evidence="3">Cytoplasm</location>
    </subcellularLocation>
</comment>
<dbReference type="HAMAP" id="MF_01077">
    <property type="entry name" value="RimP"/>
    <property type="match status" value="1"/>
</dbReference>
<dbReference type="EMBL" id="DSQF01000017">
    <property type="protein sequence ID" value="HGZ43428.1"/>
    <property type="molecule type" value="Genomic_DNA"/>
</dbReference>
<evidence type="ECO:0000259" key="4">
    <source>
        <dbReference type="Pfam" id="PF02576"/>
    </source>
</evidence>
<dbReference type="InterPro" id="IPR003728">
    <property type="entry name" value="Ribosome_maturation_RimP"/>
</dbReference>
<dbReference type="SUPFAM" id="SSF74942">
    <property type="entry name" value="YhbC-like, C-terminal domain"/>
    <property type="match status" value="1"/>
</dbReference>
<dbReference type="GO" id="GO:0000028">
    <property type="term" value="P:ribosomal small subunit assembly"/>
    <property type="evidence" value="ECO:0007669"/>
    <property type="project" value="TreeGrafter"/>
</dbReference>
<comment type="caution">
    <text evidence="5">The sequence shown here is derived from an EMBL/GenBank/DDBJ whole genome shotgun (WGS) entry which is preliminary data.</text>
</comment>
<gene>
    <name evidence="3" type="primary">rimP</name>
    <name evidence="5" type="ORF">ENR23_08390</name>
</gene>
<evidence type="ECO:0000313" key="5">
    <source>
        <dbReference type="EMBL" id="HGZ43428.1"/>
    </source>
</evidence>
<organism evidence="5">
    <name type="scientific">Eiseniibacteriota bacterium</name>
    <dbReference type="NCBI Taxonomy" id="2212470"/>
    <lineage>
        <taxon>Bacteria</taxon>
        <taxon>Candidatus Eiseniibacteriota</taxon>
    </lineage>
</organism>